<sequence>MPSWLVVGAARGIGFEFVKQLSATPTNKVVGIIRSQKTADEINALAKQNSNVHVIEADVFDVESLRGAVAKVEKFTDGKLDVLIYNAYSIGTPETMMLSPTQLTGKETALYAEINEAVKGNILGPMLAINACLPLIRKGSEKKIVYITSGAGDVDMTRISRLTGQIGYAASKAGGNVIIAKYAGELYEEGIKTLSLSPGWVETPATSTLTDPAIMAYLMETFGRVQPNLRGMIPAEESISAMLKVIGKLDMETSGAFLSHHGDKQWLD</sequence>
<organism evidence="2 3">
    <name type="scientific">Meristemomyces frigidus</name>
    <dbReference type="NCBI Taxonomy" id="1508187"/>
    <lineage>
        <taxon>Eukaryota</taxon>
        <taxon>Fungi</taxon>
        <taxon>Dikarya</taxon>
        <taxon>Ascomycota</taxon>
        <taxon>Pezizomycotina</taxon>
        <taxon>Dothideomycetes</taxon>
        <taxon>Dothideomycetidae</taxon>
        <taxon>Mycosphaerellales</taxon>
        <taxon>Teratosphaeriaceae</taxon>
        <taxon>Meristemomyces</taxon>
    </lineage>
</organism>
<dbReference type="PANTHER" id="PTHR45458:SF3">
    <property type="entry name" value="CHAIN DEHYDROGENASE (ATSC), PUTATIVE-RELATED"/>
    <property type="match status" value="1"/>
</dbReference>
<evidence type="ECO:0000313" key="2">
    <source>
        <dbReference type="EMBL" id="KAK5109753.1"/>
    </source>
</evidence>
<dbReference type="Pfam" id="PF00106">
    <property type="entry name" value="adh_short"/>
    <property type="match status" value="1"/>
</dbReference>
<evidence type="ECO:0008006" key="4">
    <source>
        <dbReference type="Google" id="ProtNLM"/>
    </source>
</evidence>
<dbReference type="InterPro" id="IPR020904">
    <property type="entry name" value="Sc_DH/Rdtase_CS"/>
</dbReference>
<gene>
    <name evidence="2" type="ORF">LTR62_006593</name>
</gene>
<dbReference type="AlphaFoldDB" id="A0AAN7TDX3"/>
<dbReference type="PRINTS" id="PR00081">
    <property type="entry name" value="GDHRDH"/>
</dbReference>
<name>A0AAN7TDX3_9PEZI</name>
<evidence type="ECO:0000313" key="3">
    <source>
        <dbReference type="Proteomes" id="UP001310890"/>
    </source>
</evidence>
<protein>
    <recommendedName>
        <fullName evidence="4">NAD(P)-binding protein</fullName>
    </recommendedName>
</protein>
<reference evidence="2" key="1">
    <citation type="submission" date="2023-08" db="EMBL/GenBank/DDBJ databases">
        <title>Black Yeasts Isolated from many extreme environments.</title>
        <authorList>
            <person name="Coleine C."/>
            <person name="Stajich J.E."/>
            <person name="Selbmann L."/>
        </authorList>
    </citation>
    <scope>NUCLEOTIDE SEQUENCE</scope>
    <source>
        <strain evidence="2">CCFEE 5401</strain>
    </source>
</reference>
<dbReference type="EMBL" id="JAVRRL010000059">
    <property type="protein sequence ID" value="KAK5109753.1"/>
    <property type="molecule type" value="Genomic_DNA"/>
</dbReference>
<dbReference type="Proteomes" id="UP001310890">
    <property type="component" value="Unassembled WGS sequence"/>
</dbReference>
<dbReference type="InterPro" id="IPR002347">
    <property type="entry name" value="SDR_fam"/>
</dbReference>
<dbReference type="PROSITE" id="PS00061">
    <property type="entry name" value="ADH_SHORT"/>
    <property type="match status" value="1"/>
</dbReference>
<keyword evidence="1" id="KW-0521">NADP</keyword>
<comment type="caution">
    <text evidence="2">The sequence shown here is derived from an EMBL/GenBank/DDBJ whole genome shotgun (WGS) entry which is preliminary data.</text>
</comment>
<dbReference type="InterPro" id="IPR052184">
    <property type="entry name" value="SDR_enzymes"/>
</dbReference>
<dbReference type="PANTHER" id="PTHR45458">
    <property type="entry name" value="SHORT-CHAIN DEHYDROGENASE/REDUCTASE SDR"/>
    <property type="match status" value="1"/>
</dbReference>
<dbReference type="InterPro" id="IPR036291">
    <property type="entry name" value="NAD(P)-bd_dom_sf"/>
</dbReference>
<proteinExistence type="predicted"/>
<evidence type="ECO:0000256" key="1">
    <source>
        <dbReference type="ARBA" id="ARBA00022857"/>
    </source>
</evidence>
<dbReference type="SUPFAM" id="SSF51735">
    <property type="entry name" value="NAD(P)-binding Rossmann-fold domains"/>
    <property type="match status" value="1"/>
</dbReference>
<dbReference type="Gene3D" id="3.40.50.720">
    <property type="entry name" value="NAD(P)-binding Rossmann-like Domain"/>
    <property type="match status" value="1"/>
</dbReference>
<dbReference type="CDD" id="cd05325">
    <property type="entry name" value="carb_red_sniffer_like_SDR_c"/>
    <property type="match status" value="1"/>
</dbReference>
<dbReference type="GO" id="GO:0016616">
    <property type="term" value="F:oxidoreductase activity, acting on the CH-OH group of donors, NAD or NADP as acceptor"/>
    <property type="evidence" value="ECO:0007669"/>
    <property type="project" value="TreeGrafter"/>
</dbReference>
<accession>A0AAN7TDX3</accession>